<protein>
    <submittedName>
        <fullName evidence="1">Uncharacterized protein</fullName>
    </submittedName>
</protein>
<dbReference type="NCBIfam" id="NF046077">
    <property type="entry name" value="LPS_M949_RS01915"/>
    <property type="match status" value="1"/>
</dbReference>
<dbReference type="EMBL" id="CP028811">
    <property type="protein sequence ID" value="AWA29534.1"/>
    <property type="molecule type" value="Genomic_DNA"/>
</dbReference>
<evidence type="ECO:0000313" key="2">
    <source>
        <dbReference type="Proteomes" id="UP000244193"/>
    </source>
</evidence>
<dbReference type="AlphaFoldDB" id="A0A2S0RD17"/>
<dbReference type="Proteomes" id="UP000244193">
    <property type="component" value="Chromosome"/>
</dbReference>
<proteinExistence type="predicted"/>
<gene>
    <name evidence="1" type="ORF">HYN48_05215</name>
</gene>
<name>A0A2S0RD17_9FLAO</name>
<dbReference type="KEGG" id="fmg:HYN48_05215"/>
<sequence>MNLTFFNGRLSNFGKKETMKSRYLLLLLLGCFAFGQVGIPTKTLWQKDLPKGFHFSGQFFKGLQWTDAHGDNALFLTETGIYESGAHKNAELFAYHFINGAMQPDWTVYDGEKDCPVDVEASFTGSAIAITDLDADGVSEVWLVYKMACRGDVSPRAMKIIMYECTQKYAMRGEEKLIMGEQVTGGEYELDAAFKTAPRTIRDYAVKQWKRYAKWRL</sequence>
<reference evidence="1 2" key="1">
    <citation type="submission" date="2018-04" db="EMBL/GenBank/DDBJ databases">
        <title>Genome sequencing of Flavobacterium sp. HYN0048.</title>
        <authorList>
            <person name="Yi H."/>
            <person name="Baek C."/>
        </authorList>
    </citation>
    <scope>NUCLEOTIDE SEQUENCE [LARGE SCALE GENOMIC DNA]</scope>
    <source>
        <strain evidence="1 2">HYN0048</strain>
    </source>
</reference>
<accession>A0A2S0RD17</accession>
<keyword evidence="2" id="KW-1185">Reference proteome</keyword>
<evidence type="ECO:0000313" key="1">
    <source>
        <dbReference type="EMBL" id="AWA29534.1"/>
    </source>
</evidence>
<organism evidence="1 2">
    <name type="scientific">Flavobacterium magnum</name>
    <dbReference type="NCBI Taxonomy" id="2162713"/>
    <lineage>
        <taxon>Bacteria</taxon>
        <taxon>Pseudomonadati</taxon>
        <taxon>Bacteroidota</taxon>
        <taxon>Flavobacteriia</taxon>
        <taxon>Flavobacteriales</taxon>
        <taxon>Flavobacteriaceae</taxon>
        <taxon>Flavobacterium</taxon>
    </lineage>
</organism>
<dbReference type="InterPro" id="IPR058148">
    <property type="entry name" value="M949_RS01915-like_dom"/>
</dbReference>